<feature type="region of interest" description="Disordered" evidence="1">
    <location>
        <begin position="1"/>
        <end position="57"/>
    </location>
</feature>
<keyword evidence="3" id="KW-1185">Reference proteome</keyword>
<dbReference type="EMBL" id="ANHY01000026">
    <property type="protein sequence ID" value="EKV26604.1"/>
    <property type="molecule type" value="Genomic_DNA"/>
</dbReference>
<evidence type="ECO:0000313" key="3">
    <source>
        <dbReference type="Proteomes" id="UP000009881"/>
    </source>
</evidence>
<accession>K9GPK4</accession>
<proteinExistence type="predicted"/>
<dbReference type="Proteomes" id="UP000009881">
    <property type="component" value="Unassembled WGS sequence"/>
</dbReference>
<reference evidence="2 3" key="1">
    <citation type="journal article" date="2013" name="Genome Announc.">
        <title>Draft Genome Sequence of an Alphaproteobacterium, Caenispirillum salinarum AK4(T), Isolated from a Solar Saltern.</title>
        <authorList>
            <person name="Khatri I."/>
            <person name="Singh A."/>
            <person name="Korpole S."/>
            <person name="Pinnaka A.K."/>
            <person name="Subramanian S."/>
        </authorList>
    </citation>
    <scope>NUCLEOTIDE SEQUENCE [LARGE SCALE GENOMIC DNA]</scope>
    <source>
        <strain evidence="2 3">AK4</strain>
    </source>
</reference>
<dbReference type="OrthoDB" id="8722685at2"/>
<name>K9GPK4_9PROT</name>
<feature type="compositionally biased region" description="Pro residues" evidence="1">
    <location>
        <begin position="15"/>
        <end position="27"/>
    </location>
</feature>
<organism evidence="2 3">
    <name type="scientific">Caenispirillum salinarum AK4</name>
    <dbReference type="NCBI Taxonomy" id="1238182"/>
    <lineage>
        <taxon>Bacteria</taxon>
        <taxon>Pseudomonadati</taxon>
        <taxon>Pseudomonadota</taxon>
        <taxon>Alphaproteobacteria</taxon>
        <taxon>Rhodospirillales</taxon>
        <taxon>Novispirillaceae</taxon>
        <taxon>Caenispirillum</taxon>
    </lineage>
</organism>
<evidence type="ECO:0000313" key="2">
    <source>
        <dbReference type="EMBL" id="EKV26604.1"/>
    </source>
</evidence>
<sequence length="57" mass="5827">MIADPNKGEDTPAPAKAPAPPPPPPTDPVDEAGDETFPASDPPSWTPQDSGAPDHTK</sequence>
<dbReference type="RefSeq" id="WP_009542626.1">
    <property type="nucleotide sequence ID" value="NZ_ANHY01000026.1"/>
</dbReference>
<comment type="caution">
    <text evidence="2">The sequence shown here is derived from an EMBL/GenBank/DDBJ whole genome shotgun (WGS) entry which is preliminary data.</text>
</comment>
<dbReference type="AlphaFoldDB" id="K9GPK4"/>
<protein>
    <submittedName>
        <fullName evidence="2">Uncharacterized protein</fullName>
    </submittedName>
</protein>
<dbReference type="PATRIC" id="fig|1238182.3.peg.4185"/>
<dbReference type="STRING" id="1238182.C882_2231"/>
<feature type="compositionally biased region" description="Basic and acidic residues" evidence="1">
    <location>
        <begin position="1"/>
        <end position="10"/>
    </location>
</feature>
<evidence type="ECO:0000256" key="1">
    <source>
        <dbReference type="SAM" id="MobiDB-lite"/>
    </source>
</evidence>
<gene>
    <name evidence="2" type="ORF">C882_2231</name>
</gene>